<evidence type="ECO:0000313" key="1">
    <source>
        <dbReference type="EMBL" id="JAH68081.1"/>
    </source>
</evidence>
<reference evidence="1" key="1">
    <citation type="submission" date="2014-11" db="EMBL/GenBank/DDBJ databases">
        <authorList>
            <person name="Amaro Gonzalez C."/>
        </authorList>
    </citation>
    <scope>NUCLEOTIDE SEQUENCE</scope>
</reference>
<protein>
    <submittedName>
        <fullName evidence="1">Uncharacterized protein</fullName>
    </submittedName>
</protein>
<reference evidence="1" key="2">
    <citation type="journal article" date="2015" name="Fish Shellfish Immunol.">
        <title>Early steps in the European eel (Anguilla anguilla)-Vibrio vulnificus interaction in the gills: Role of the RtxA13 toxin.</title>
        <authorList>
            <person name="Callol A."/>
            <person name="Pajuelo D."/>
            <person name="Ebbesson L."/>
            <person name="Teles M."/>
            <person name="MacKenzie S."/>
            <person name="Amaro C."/>
        </authorList>
    </citation>
    <scope>NUCLEOTIDE SEQUENCE</scope>
</reference>
<proteinExistence type="predicted"/>
<name>A0A0E9UQQ0_ANGAN</name>
<organism evidence="1">
    <name type="scientific">Anguilla anguilla</name>
    <name type="common">European freshwater eel</name>
    <name type="synonym">Muraena anguilla</name>
    <dbReference type="NCBI Taxonomy" id="7936"/>
    <lineage>
        <taxon>Eukaryota</taxon>
        <taxon>Metazoa</taxon>
        <taxon>Chordata</taxon>
        <taxon>Craniata</taxon>
        <taxon>Vertebrata</taxon>
        <taxon>Euteleostomi</taxon>
        <taxon>Actinopterygii</taxon>
        <taxon>Neopterygii</taxon>
        <taxon>Teleostei</taxon>
        <taxon>Anguilliformes</taxon>
        <taxon>Anguillidae</taxon>
        <taxon>Anguilla</taxon>
    </lineage>
</organism>
<accession>A0A0E9UQQ0</accession>
<sequence length="28" mass="3423">MKTWCHLGLRFESCLEYRVYLILCFKGL</sequence>
<dbReference type="EMBL" id="GBXM01040496">
    <property type="protein sequence ID" value="JAH68081.1"/>
    <property type="molecule type" value="Transcribed_RNA"/>
</dbReference>
<dbReference type="AlphaFoldDB" id="A0A0E9UQQ0"/>